<keyword evidence="2" id="KW-1185">Reference proteome</keyword>
<name>A0ABN2C876_9ACTN</name>
<sequence length="73" mass="7576">MAEPGRFAAAEGAGPVAPVLQAGAAARHDRSVGIRQDQAGTAVAVIAVSCDEERATTLCVVLNPAKLRGWHRR</sequence>
<proteinExistence type="predicted"/>
<dbReference type="EMBL" id="BAAAQD010000023">
    <property type="protein sequence ID" value="GAA1553072.1"/>
    <property type="molecule type" value="Genomic_DNA"/>
</dbReference>
<reference evidence="1 2" key="1">
    <citation type="journal article" date="2019" name="Int. J. Syst. Evol. Microbiol.">
        <title>The Global Catalogue of Microorganisms (GCM) 10K type strain sequencing project: providing services to taxonomists for standard genome sequencing and annotation.</title>
        <authorList>
            <consortium name="The Broad Institute Genomics Platform"/>
            <consortium name="The Broad Institute Genome Sequencing Center for Infectious Disease"/>
            <person name="Wu L."/>
            <person name="Ma J."/>
        </authorList>
    </citation>
    <scope>NUCLEOTIDE SEQUENCE [LARGE SCALE GENOMIC DNA]</scope>
    <source>
        <strain evidence="1 2">JCM 15933</strain>
    </source>
</reference>
<accession>A0ABN2C876</accession>
<evidence type="ECO:0000313" key="2">
    <source>
        <dbReference type="Proteomes" id="UP001501470"/>
    </source>
</evidence>
<gene>
    <name evidence="1" type="ORF">GCM10009827_087220</name>
</gene>
<protein>
    <submittedName>
        <fullName evidence="1">Uncharacterized protein</fullName>
    </submittedName>
</protein>
<evidence type="ECO:0000313" key="1">
    <source>
        <dbReference type="EMBL" id="GAA1553072.1"/>
    </source>
</evidence>
<dbReference type="Proteomes" id="UP001501470">
    <property type="component" value="Unassembled WGS sequence"/>
</dbReference>
<organism evidence="1 2">
    <name type="scientific">Dactylosporangium maewongense</name>
    <dbReference type="NCBI Taxonomy" id="634393"/>
    <lineage>
        <taxon>Bacteria</taxon>
        <taxon>Bacillati</taxon>
        <taxon>Actinomycetota</taxon>
        <taxon>Actinomycetes</taxon>
        <taxon>Micromonosporales</taxon>
        <taxon>Micromonosporaceae</taxon>
        <taxon>Dactylosporangium</taxon>
    </lineage>
</organism>
<comment type="caution">
    <text evidence="1">The sequence shown here is derived from an EMBL/GenBank/DDBJ whole genome shotgun (WGS) entry which is preliminary data.</text>
</comment>